<gene>
    <name evidence="6" type="ORF">OH76DRAFT_1453002</name>
</gene>
<evidence type="ECO:0000313" key="6">
    <source>
        <dbReference type="EMBL" id="RDX54514.1"/>
    </source>
</evidence>
<comment type="subcellular location">
    <subcellularLocation>
        <location evidence="1">Membrane</location>
        <topology evidence="1">Multi-pass membrane protein</topology>
    </subcellularLocation>
</comment>
<dbReference type="STRING" id="139420.A0A371DPT7"/>
<accession>A0A371DPT7</accession>
<keyword evidence="4 5" id="KW-0472">Membrane</keyword>
<evidence type="ECO:0000256" key="5">
    <source>
        <dbReference type="SAM" id="Phobius"/>
    </source>
</evidence>
<dbReference type="InterPro" id="IPR018499">
    <property type="entry name" value="Tetraspanin/Peripherin"/>
</dbReference>
<evidence type="ECO:0000256" key="4">
    <source>
        <dbReference type="ARBA" id="ARBA00023136"/>
    </source>
</evidence>
<evidence type="ECO:0008006" key="8">
    <source>
        <dbReference type="Google" id="ProtNLM"/>
    </source>
</evidence>
<dbReference type="GO" id="GO:0016020">
    <property type="term" value="C:membrane"/>
    <property type="evidence" value="ECO:0007669"/>
    <property type="project" value="UniProtKB-SubCell"/>
</dbReference>
<evidence type="ECO:0000256" key="3">
    <source>
        <dbReference type="ARBA" id="ARBA00022989"/>
    </source>
</evidence>
<organism evidence="6 7">
    <name type="scientific">Lentinus brumalis</name>
    <dbReference type="NCBI Taxonomy" id="2498619"/>
    <lineage>
        <taxon>Eukaryota</taxon>
        <taxon>Fungi</taxon>
        <taxon>Dikarya</taxon>
        <taxon>Basidiomycota</taxon>
        <taxon>Agaricomycotina</taxon>
        <taxon>Agaricomycetes</taxon>
        <taxon>Polyporales</taxon>
        <taxon>Polyporaceae</taxon>
        <taxon>Lentinus</taxon>
    </lineage>
</organism>
<dbReference type="EMBL" id="KZ857384">
    <property type="protein sequence ID" value="RDX54514.1"/>
    <property type="molecule type" value="Genomic_DNA"/>
</dbReference>
<evidence type="ECO:0000256" key="2">
    <source>
        <dbReference type="ARBA" id="ARBA00022692"/>
    </source>
</evidence>
<evidence type="ECO:0000313" key="7">
    <source>
        <dbReference type="Proteomes" id="UP000256964"/>
    </source>
</evidence>
<dbReference type="Proteomes" id="UP000256964">
    <property type="component" value="Unassembled WGS sequence"/>
</dbReference>
<dbReference type="OrthoDB" id="7862095at2759"/>
<dbReference type="Pfam" id="PF00335">
    <property type="entry name" value="Tetraspanin"/>
    <property type="match status" value="1"/>
</dbReference>
<feature type="transmembrane region" description="Helical" evidence="5">
    <location>
        <begin position="152"/>
        <end position="176"/>
    </location>
</feature>
<name>A0A371DPT7_9APHY</name>
<dbReference type="AlphaFoldDB" id="A0A371DPT7"/>
<proteinExistence type="predicted"/>
<keyword evidence="3 5" id="KW-1133">Transmembrane helix</keyword>
<protein>
    <recommendedName>
        <fullName evidence="8">Tetraspannin-domain-containing protein</fullName>
    </recommendedName>
</protein>
<keyword evidence="2 5" id="KW-0812">Transmembrane</keyword>
<keyword evidence="7" id="KW-1185">Reference proteome</keyword>
<feature type="transmembrane region" description="Helical" evidence="5">
    <location>
        <begin position="69"/>
        <end position="90"/>
    </location>
</feature>
<evidence type="ECO:0000256" key="1">
    <source>
        <dbReference type="ARBA" id="ARBA00004141"/>
    </source>
</evidence>
<reference evidence="6 7" key="1">
    <citation type="journal article" date="2018" name="Biotechnol. Biofuels">
        <title>Integrative visual omics of the white-rot fungus Polyporus brumalis exposes the biotechnological potential of its oxidative enzymes for delignifying raw plant biomass.</title>
        <authorList>
            <person name="Miyauchi S."/>
            <person name="Rancon A."/>
            <person name="Drula E."/>
            <person name="Hage H."/>
            <person name="Chaduli D."/>
            <person name="Favel A."/>
            <person name="Grisel S."/>
            <person name="Henrissat B."/>
            <person name="Herpoel-Gimbert I."/>
            <person name="Ruiz-Duenas F.J."/>
            <person name="Chevret D."/>
            <person name="Hainaut M."/>
            <person name="Lin J."/>
            <person name="Wang M."/>
            <person name="Pangilinan J."/>
            <person name="Lipzen A."/>
            <person name="Lesage-Meessen L."/>
            <person name="Navarro D."/>
            <person name="Riley R."/>
            <person name="Grigoriev I.V."/>
            <person name="Zhou S."/>
            <person name="Raouche S."/>
            <person name="Rosso M.N."/>
        </authorList>
    </citation>
    <scope>NUCLEOTIDE SEQUENCE [LARGE SCALE GENOMIC DNA]</scope>
    <source>
        <strain evidence="6 7">BRFM 1820</strain>
    </source>
</reference>
<feature type="transmembrane region" description="Helical" evidence="5">
    <location>
        <begin position="102"/>
        <end position="124"/>
    </location>
</feature>
<sequence length="226" mass="25674">MSKHFCFCIPVRFAVFFFSLLSFLAAGASAALGWFIVYLINTNQLEKAETNLNDAQKKTFEDFVHKYKAGFIIAAVIFTLIALMSFFGFIGSIVRNRRMVKAYSYMTILIFVLGSAATGFSLYLTWSERSFCTTIDGTKTCLESHFSNGSKIGFTIGSIIQWLIDLYVVVAIRRYYEQLEEEREYRHDFRLKPTAGGTYEAKEGLMTEGHYPYSDNTNAFGSNQHA</sequence>